<dbReference type="EMBL" id="GBRH01186844">
    <property type="protein sequence ID" value="JAE11052.1"/>
    <property type="molecule type" value="Transcribed_RNA"/>
</dbReference>
<name>A0A0A9FFF1_ARUDO</name>
<accession>A0A0A9FFF1</accession>
<reference evidence="1" key="1">
    <citation type="submission" date="2014-09" db="EMBL/GenBank/DDBJ databases">
        <authorList>
            <person name="Magalhaes I.L.F."/>
            <person name="Oliveira U."/>
            <person name="Santos F.R."/>
            <person name="Vidigal T.H.D.A."/>
            <person name="Brescovit A.D."/>
            <person name="Santos A.J."/>
        </authorList>
    </citation>
    <scope>NUCLEOTIDE SEQUENCE</scope>
    <source>
        <tissue evidence="1">Shoot tissue taken approximately 20 cm above the soil surface</tissue>
    </source>
</reference>
<reference evidence="1" key="2">
    <citation type="journal article" date="2015" name="Data Brief">
        <title>Shoot transcriptome of the giant reed, Arundo donax.</title>
        <authorList>
            <person name="Barrero R.A."/>
            <person name="Guerrero F.D."/>
            <person name="Moolhuijzen P."/>
            <person name="Goolsby J.A."/>
            <person name="Tidwell J."/>
            <person name="Bellgard S.E."/>
            <person name="Bellgard M.I."/>
        </authorList>
    </citation>
    <scope>NUCLEOTIDE SEQUENCE</scope>
    <source>
        <tissue evidence="1">Shoot tissue taken approximately 20 cm above the soil surface</tissue>
    </source>
</reference>
<sequence length="47" mass="5803">MLNLLSLSLPFFPPIYSSRSVLNLFHFLLVPRDAWYRVFWRRVSYHF</sequence>
<organism evidence="1">
    <name type="scientific">Arundo donax</name>
    <name type="common">Giant reed</name>
    <name type="synonym">Donax arundinaceus</name>
    <dbReference type="NCBI Taxonomy" id="35708"/>
    <lineage>
        <taxon>Eukaryota</taxon>
        <taxon>Viridiplantae</taxon>
        <taxon>Streptophyta</taxon>
        <taxon>Embryophyta</taxon>
        <taxon>Tracheophyta</taxon>
        <taxon>Spermatophyta</taxon>
        <taxon>Magnoliopsida</taxon>
        <taxon>Liliopsida</taxon>
        <taxon>Poales</taxon>
        <taxon>Poaceae</taxon>
        <taxon>PACMAD clade</taxon>
        <taxon>Arundinoideae</taxon>
        <taxon>Arundineae</taxon>
        <taxon>Arundo</taxon>
    </lineage>
</organism>
<protein>
    <submittedName>
        <fullName evidence="1">Uncharacterized protein</fullName>
    </submittedName>
</protein>
<dbReference type="AlphaFoldDB" id="A0A0A9FFF1"/>
<proteinExistence type="predicted"/>
<evidence type="ECO:0000313" key="1">
    <source>
        <dbReference type="EMBL" id="JAE11052.1"/>
    </source>
</evidence>